<comment type="caution">
    <text evidence="2">The sequence shown here is derived from an EMBL/GenBank/DDBJ whole genome shotgun (WGS) entry which is preliminary data.</text>
</comment>
<gene>
    <name evidence="2" type="ORF">LLUT_LOCUS36211</name>
</gene>
<name>A0AAV1YM66_LUPLU</name>
<evidence type="ECO:0000256" key="1">
    <source>
        <dbReference type="SAM" id="MobiDB-lite"/>
    </source>
</evidence>
<feature type="compositionally biased region" description="Low complexity" evidence="1">
    <location>
        <begin position="19"/>
        <end position="29"/>
    </location>
</feature>
<dbReference type="EMBL" id="CAXHTB010000026">
    <property type="protein sequence ID" value="CAL0335151.1"/>
    <property type="molecule type" value="Genomic_DNA"/>
</dbReference>
<proteinExistence type="predicted"/>
<evidence type="ECO:0000313" key="2">
    <source>
        <dbReference type="EMBL" id="CAL0335151.1"/>
    </source>
</evidence>
<dbReference type="AlphaFoldDB" id="A0AAV1YM66"/>
<protein>
    <submittedName>
        <fullName evidence="2">Uncharacterized protein</fullName>
    </submittedName>
</protein>
<keyword evidence="3" id="KW-1185">Reference proteome</keyword>
<evidence type="ECO:0000313" key="3">
    <source>
        <dbReference type="Proteomes" id="UP001497480"/>
    </source>
</evidence>
<organism evidence="2 3">
    <name type="scientific">Lupinus luteus</name>
    <name type="common">European yellow lupine</name>
    <dbReference type="NCBI Taxonomy" id="3873"/>
    <lineage>
        <taxon>Eukaryota</taxon>
        <taxon>Viridiplantae</taxon>
        <taxon>Streptophyta</taxon>
        <taxon>Embryophyta</taxon>
        <taxon>Tracheophyta</taxon>
        <taxon>Spermatophyta</taxon>
        <taxon>Magnoliopsida</taxon>
        <taxon>eudicotyledons</taxon>
        <taxon>Gunneridae</taxon>
        <taxon>Pentapetalae</taxon>
        <taxon>rosids</taxon>
        <taxon>fabids</taxon>
        <taxon>Fabales</taxon>
        <taxon>Fabaceae</taxon>
        <taxon>Papilionoideae</taxon>
        <taxon>50 kb inversion clade</taxon>
        <taxon>genistoids sensu lato</taxon>
        <taxon>core genistoids</taxon>
        <taxon>Genisteae</taxon>
        <taxon>Lupinus</taxon>
    </lineage>
</organism>
<reference evidence="2 3" key="1">
    <citation type="submission" date="2024-03" db="EMBL/GenBank/DDBJ databases">
        <authorList>
            <person name="Martinez-Hernandez J."/>
        </authorList>
    </citation>
    <scope>NUCLEOTIDE SEQUENCE [LARGE SCALE GENOMIC DNA]</scope>
</reference>
<dbReference type="Proteomes" id="UP001497480">
    <property type="component" value="Unassembled WGS sequence"/>
</dbReference>
<sequence length="72" mass="7865">MSQKTEKEETDNRCQNRFSATTTTTSSAAIPPPSTSLTGNITSSRSLKGSYAIHQLELPTSDKTMRSRRSVS</sequence>
<feature type="compositionally biased region" description="Basic and acidic residues" evidence="1">
    <location>
        <begin position="1"/>
        <end position="14"/>
    </location>
</feature>
<feature type="region of interest" description="Disordered" evidence="1">
    <location>
        <begin position="1"/>
        <end position="43"/>
    </location>
</feature>
<accession>A0AAV1YM66</accession>